<dbReference type="InterPro" id="IPR043502">
    <property type="entry name" value="DNA/RNA_pol_sf"/>
</dbReference>
<feature type="domain" description="Reverse transcriptase" evidence="1">
    <location>
        <begin position="1"/>
        <end position="172"/>
    </location>
</feature>
<proteinExistence type="predicted"/>
<name>A0AAV3P6L9_LITER</name>
<dbReference type="CDD" id="cd01647">
    <property type="entry name" value="RT_LTR"/>
    <property type="match status" value="1"/>
</dbReference>
<accession>A0AAV3P6L9</accession>
<organism evidence="2 3">
    <name type="scientific">Lithospermum erythrorhizon</name>
    <name type="common">Purple gromwell</name>
    <name type="synonym">Lithospermum officinale var. erythrorhizon</name>
    <dbReference type="NCBI Taxonomy" id="34254"/>
    <lineage>
        <taxon>Eukaryota</taxon>
        <taxon>Viridiplantae</taxon>
        <taxon>Streptophyta</taxon>
        <taxon>Embryophyta</taxon>
        <taxon>Tracheophyta</taxon>
        <taxon>Spermatophyta</taxon>
        <taxon>Magnoliopsida</taxon>
        <taxon>eudicotyledons</taxon>
        <taxon>Gunneridae</taxon>
        <taxon>Pentapetalae</taxon>
        <taxon>asterids</taxon>
        <taxon>lamiids</taxon>
        <taxon>Boraginales</taxon>
        <taxon>Boraginaceae</taxon>
        <taxon>Boraginoideae</taxon>
        <taxon>Lithospermeae</taxon>
        <taxon>Lithospermum</taxon>
    </lineage>
</organism>
<sequence length="172" mass="19923">MRDIQHQIDLIPGASLPNRPHYRMSPQEHEELRRQVEELLAKGHFRKSLSPCVVPALLTPKKDGSMRMCVDSRAINKITIRVVIIKFGSIPVMSGRQLSKPQEGLFEWLVIPFGLSNSPSTFMRVMNQVFRPFIGKFLVVYFDDILIYSSDEETHLQHLRDVLEVLSKEKFY</sequence>
<keyword evidence="3" id="KW-1185">Reference proteome</keyword>
<dbReference type="PANTHER" id="PTHR24559">
    <property type="entry name" value="TRANSPOSON TY3-I GAG-POL POLYPROTEIN"/>
    <property type="match status" value="1"/>
</dbReference>
<protein>
    <recommendedName>
        <fullName evidence="1">Reverse transcriptase domain-containing protein</fullName>
    </recommendedName>
</protein>
<evidence type="ECO:0000313" key="3">
    <source>
        <dbReference type="Proteomes" id="UP001454036"/>
    </source>
</evidence>
<reference evidence="2 3" key="1">
    <citation type="submission" date="2024-01" db="EMBL/GenBank/DDBJ databases">
        <title>The complete chloroplast genome sequence of Lithospermum erythrorhizon: insights into the phylogenetic relationship among Boraginaceae species and the maternal lineages of purple gromwells.</title>
        <authorList>
            <person name="Okada T."/>
            <person name="Watanabe K."/>
        </authorList>
    </citation>
    <scope>NUCLEOTIDE SEQUENCE [LARGE SCALE GENOMIC DNA]</scope>
</reference>
<dbReference type="Gene3D" id="3.10.10.10">
    <property type="entry name" value="HIV Type 1 Reverse Transcriptase, subunit A, domain 1"/>
    <property type="match status" value="1"/>
</dbReference>
<dbReference type="PROSITE" id="PS50878">
    <property type="entry name" value="RT_POL"/>
    <property type="match status" value="1"/>
</dbReference>
<gene>
    <name evidence="2" type="ORF">LIER_06533</name>
</gene>
<comment type="caution">
    <text evidence="2">The sequence shown here is derived from an EMBL/GenBank/DDBJ whole genome shotgun (WGS) entry which is preliminary data.</text>
</comment>
<dbReference type="PANTHER" id="PTHR24559:SF442">
    <property type="entry name" value="RNA-DIRECTED DNA POLYMERASE HOMOLOG"/>
    <property type="match status" value="1"/>
</dbReference>
<dbReference type="InterPro" id="IPR000477">
    <property type="entry name" value="RT_dom"/>
</dbReference>
<dbReference type="EMBL" id="BAABME010000959">
    <property type="protein sequence ID" value="GAA0146621.1"/>
    <property type="molecule type" value="Genomic_DNA"/>
</dbReference>
<evidence type="ECO:0000313" key="2">
    <source>
        <dbReference type="EMBL" id="GAA0146621.1"/>
    </source>
</evidence>
<dbReference type="SUPFAM" id="SSF56672">
    <property type="entry name" value="DNA/RNA polymerases"/>
    <property type="match status" value="1"/>
</dbReference>
<evidence type="ECO:0000259" key="1">
    <source>
        <dbReference type="PROSITE" id="PS50878"/>
    </source>
</evidence>
<dbReference type="AlphaFoldDB" id="A0AAV3P6L9"/>
<dbReference type="InterPro" id="IPR053134">
    <property type="entry name" value="RNA-dir_DNA_polymerase"/>
</dbReference>
<dbReference type="Proteomes" id="UP001454036">
    <property type="component" value="Unassembled WGS sequence"/>
</dbReference>
<dbReference type="Pfam" id="PF00078">
    <property type="entry name" value="RVT_1"/>
    <property type="match status" value="1"/>
</dbReference>